<evidence type="ECO:0000313" key="2">
    <source>
        <dbReference type="EMBL" id="CQR73270.1"/>
    </source>
</evidence>
<evidence type="ECO:0000259" key="1">
    <source>
        <dbReference type="Pfam" id="PF15607"/>
    </source>
</evidence>
<reference evidence="3" key="1">
    <citation type="submission" date="2015-03" db="EMBL/GenBank/DDBJ databases">
        <authorList>
            <person name="Nijsse Bart"/>
        </authorList>
    </citation>
    <scope>NUCLEOTIDE SEQUENCE [LARGE SCALE GENOMIC DNA]</scope>
</reference>
<organism evidence="2 3">
    <name type="scientific">Sporomusa ovata</name>
    <dbReference type="NCBI Taxonomy" id="2378"/>
    <lineage>
        <taxon>Bacteria</taxon>
        <taxon>Bacillati</taxon>
        <taxon>Bacillota</taxon>
        <taxon>Negativicutes</taxon>
        <taxon>Selenomonadales</taxon>
        <taxon>Sporomusaceae</taxon>
        <taxon>Sporomusa</taxon>
    </lineage>
</organism>
<protein>
    <recommendedName>
        <fullName evidence="1">Bacterial toxin 44 domain-containing protein</fullName>
    </recommendedName>
</protein>
<proteinExistence type="predicted"/>
<dbReference type="EMBL" id="CTRP01000012">
    <property type="protein sequence ID" value="CQR73270.1"/>
    <property type="molecule type" value="Genomic_DNA"/>
</dbReference>
<evidence type="ECO:0000313" key="3">
    <source>
        <dbReference type="Proteomes" id="UP000049855"/>
    </source>
</evidence>
<sequence length="435" mass="49229">MKIKYINHLILILIFLLVPRSISLYASSGIIEPNGRNFKVDFDGNNEYYDVNLSSMNRNLTITMSLSKNGKNIKNLILPESGHIYLINIRGKQDLVYVSNQGSGGFFDSLTIIGEKDNQISQILSTSLLTEPQFDNSLKRGTVVLNNSKIILKFINSPNTVSFWWDSGNKTYKYIFNNNSLQSNYTNNTAGGGSNSESKVVFTGRDLSQYPNAIKNPDGSWTLKVSQDTIKILDDIDAYSKSLNSNFEKENLEKLKEDVVIKALQGTYYIFANDKISQLIKQNGAIAKEYANNHKYNLFANLAFFFNNVKGGGRWDLKQQTDWQYPYKTFDGKELNGDEKNYKPFMYYEGTIVSGADVGNINYGYTGVSMGFPKFILFSAAGAYNQYQNIVSMIMKHKTTAKFRWVIYPSLGDDPDDFKSTTKGMVKYDIDSEVK</sequence>
<dbReference type="Proteomes" id="UP000049855">
    <property type="component" value="Unassembled WGS sequence"/>
</dbReference>
<gene>
    <name evidence="2" type="ORF">SpAn4DRAFT_2502</name>
</gene>
<dbReference type="Pfam" id="PF15607">
    <property type="entry name" value="Ntox44"/>
    <property type="match status" value="1"/>
</dbReference>
<name>A0A0U1L0R6_9FIRM</name>
<dbReference type="RefSeq" id="WP_021168055.1">
    <property type="nucleotide sequence ID" value="NZ_CTRP01000012.1"/>
</dbReference>
<dbReference type="InterPro" id="IPR028946">
    <property type="entry name" value="Ntox44"/>
</dbReference>
<keyword evidence="3" id="KW-1185">Reference proteome</keyword>
<accession>A0A0U1L0R6</accession>
<feature type="domain" description="Bacterial toxin 44" evidence="1">
    <location>
        <begin position="305"/>
        <end position="429"/>
    </location>
</feature>
<dbReference type="AlphaFoldDB" id="A0A0U1L0R6"/>